<accession>A0A5B7IC98</accession>
<dbReference type="AlphaFoldDB" id="A0A5B7IC98"/>
<evidence type="ECO:0000313" key="2">
    <source>
        <dbReference type="Proteomes" id="UP000324222"/>
    </source>
</evidence>
<name>A0A5B7IC98_PORTR</name>
<dbReference type="Proteomes" id="UP000324222">
    <property type="component" value="Unassembled WGS sequence"/>
</dbReference>
<comment type="caution">
    <text evidence="1">The sequence shown here is derived from an EMBL/GenBank/DDBJ whole genome shotgun (WGS) entry which is preliminary data.</text>
</comment>
<dbReference type="EMBL" id="VSRR010052494">
    <property type="protein sequence ID" value="MPC79933.1"/>
    <property type="molecule type" value="Genomic_DNA"/>
</dbReference>
<evidence type="ECO:0000313" key="1">
    <source>
        <dbReference type="EMBL" id="MPC79933.1"/>
    </source>
</evidence>
<sequence length="89" mass="9883">MLFYCVIQQCPQLTCPPRSLQPLEDEPDSSSLLRHHKELIKTHLPTIAKVYSALPAFLLSLSPLQLLISSSFSSPFSSSSSFLLLLILP</sequence>
<protein>
    <submittedName>
        <fullName evidence="1">Uncharacterized protein</fullName>
    </submittedName>
</protein>
<gene>
    <name evidence="1" type="ORF">E2C01_074491</name>
</gene>
<proteinExistence type="predicted"/>
<organism evidence="1 2">
    <name type="scientific">Portunus trituberculatus</name>
    <name type="common">Swimming crab</name>
    <name type="synonym">Neptunus trituberculatus</name>
    <dbReference type="NCBI Taxonomy" id="210409"/>
    <lineage>
        <taxon>Eukaryota</taxon>
        <taxon>Metazoa</taxon>
        <taxon>Ecdysozoa</taxon>
        <taxon>Arthropoda</taxon>
        <taxon>Crustacea</taxon>
        <taxon>Multicrustacea</taxon>
        <taxon>Malacostraca</taxon>
        <taxon>Eumalacostraca</taxon>
        <taxon>Eucarida</taxon>
        <taxon>Decapoda</taxon>
        <taxon>Pleocyemata</taxon>
        <taxon>Brachyura</taxon>
        <taxon>Eubrachyura</taxon>
        <taxon>Portunoidea</taxon>
        <taxon>Portunidae</taxon>
        <taxon>Portuninae</taxon>
        <taxon>Portunus</taxon>
    </lineage>
</organism>
<reference evidence="1 2" key="1">
    <citation type="submission" date="2019-05" db="EMBL/GenBank/DDBJ databases">
        <title>Another draft genome of Portunus trituberculatus and its Hox gene families provides insights of decapod evolution.</title>
        <authorList>
            <person name="Jeong J.-H."/>
            <person name="Song I."/>
            <person name="Kim S."/>
            <person name="Choi T."/>
            <person name="Kim D."/>
            <person name="Ryu S."/>
            <person name="Kim W."/>
        </authorList>
    </citation>
    <scope>NUCLEOTIDE SEQUENCE [LARGE SCALE GENOMIC DNA]</scope>
    <source>
        <tissue evidence="1">Muscle</tissue>
    </source>
</reference>
<keyword evidence="2" id="KW-1185">Reference proteome</keyword>